<dbReference type="InterPro" id="IPR003197">
    <property type="entry name" value="QCR7"/>
</dbReference>
<evidence type="ECO:0000256" key="5">
    <source>
        <dbReference type="ARBA" id="ARBA00022792"/>
    </source>
</evidence>
<evidence type="ECO:0000313" key="11">
    <source>
        <dbReference type="Proteomes" id="UP001140217"/>
    </source>
</evidence>
<keyword evidence="6" id="KW-0249">Electron transport</keyword>
<evidence type="ECO:0000256" key="4">
    <source>
        <dbReference type="ARBA" id="ARBA00022660"/>
    </source>
</evidence>
<dbReference type="PANTHER" id="PTHR12022:SF0">
    <property type="entry name" value="CYTOCHROME B-C1 COMPLEX SUBUNIT 7"/>
    <property type="match status" value="1"/>
</dbReference>
<comment type="similarity">
    <text evidence="2">Belongs to the UQCRB/QCR7 family.</text>
</comment>
<dbReference type="EMBL" id="JANBUL010000387">
    <property type="protein sequence ID" value="KAJ2776179.1"/>
    <property type="molecule type" value="Genomic_DNA"/>
</dbReference>
<evidence type="ECO:0000256" key="3">
    <source>
        <dbReference type="ARBA" id="ARBA00022448"/>
    </source>
</evidence>
<dbReference type="Gene3D" id="1.10.1090.10">
    <property type="entry name" value="Cytochrome b-c1 complex subunit 7"/>
    <property type="match status" value="1"/>
</dbReference>
<name>A0A9W8H221_9FUNG</name>
<evidence type="ECO:0000256" key="9">
    <source>
        <dbReference type="ARBA" id="ARBA00031684"/>
    </source>
</evidence>
<evidence type="ECO:0000256" key="1">
    <source>
        <dbReference type="ARBA" id="ARBA00004443"/>
    </source>
</evidence>
<dbReference type="SUPFAM" id="SSF81524">
    <property type="entry name" value="14 kDa protein of cytochrome bc1 complex (Ubiquinol-cytochrome c reductase)"/>
    <property type="match status" value="1"/>
</dbReference>
<keyword evidence="7" id="KW-0496">Mitochondrion</keyword>
<dbReference type="AlphaFoldDB" id="A0A9W8H221"/>
<comment type="caution">
    <text evidence="10">The sequence shown here is derived from an EMBL/GenBank/DDBJ whole genome shotgun (WGS) entry which is preliminary data.</text>
</comment>
<gene>
    <name evidence="10" type="primary">QCR7</name>
    <name evidence="10" type="ORF">H4R18_005801</name>
</gene>
<keyword evidence="8" id="KW-0472">Membrane</keyword>
<dbReference type="GO" id="GO:0006122">
    <property type="term" value="P:mitochondrial electron transport, ubiquinol to cytochrome c"/>
    <property type="evidence" value="ECO:0007669"/>
    <property type="project" value="InterPro"/>
</dbReference>
<keyword evidence="11" id="KW-1185">Reference proteome</keyword>
<dbReference type="PANTHER" id="PTHR12022">
    <property type="entry name" value="UBIQUINOL-CYTOCHROME C REDUCTASE COMPLEX 14 KD PROTEIN"/>
    <property type="match status" value="1"/>
</dbReference>
<organism evidence="10 11">
    <name type="scientific">Coemansia javaensis</name>
    <dbReference type="NCBI Taxonomy" id="2761396"/>
    <lineage>
        <taxon>Eukaryota</taxon>
        <taxon>Fungi</taxon>
        <taxon>Fungi incertae sedis</taxon>
        <taxon>Zoopagomycota</taxon>
        <taxon>Kickxellomycotina</taxon>
        <taxon>Kickxellomycetes</taxon>
        <taxon>Kickxellales</taxon>
        <taxon>Kickxellaceae</taxon>
        <taxon>Coemansia</taxon>
    </lineage>
</organism>
<reference evidence="10" key="1">
    <citation type="submission" date="2022-07" db="EMBL/GenBank/DDBJ databases">
        <title>Phylogenomic reconstructions and comparative analyses of Kickxellomycotina fungi.</title>
        <authorList>
            <person name="Reynolds N.K."/>
            <person name="Stajich J.E."/>
            <person name="Barry K."/>
            <person name="Grigoriev I.V."/>
            <person name="Crous P."/>
            <person name="Smith M.E."/>
        </authorList>
    </citation>
    <scope>NUCLEOTIDE SEQUENCE</scope>
    <source>
        <strain evidence="10">NBRC 105414</strain>
    </source>
</reference>
<dbReference type="OrthoDB" id="425749at2759"/>
<dbReference type="Proteomes" id="UP001140217">
    <property type="component" value="Unassembled WGS sequence"/>
</dbReference>
<comment type="subcellular location">
    <subcellularLocation>
        <location evidence="1">Mitochondrion inner membrane</location>
        <topology evidence="1">Peripheral membrane protein</topology>
        <orientation evidence="1">Matrix side</orientation>
    </subcellularLocation>
</comment>
<evidence type="ECO:0000256" key="7">
    <source>
        <dbReference type="ARBA" id="ARBA00023128"/>
    </source>
</evidence>
<proteinExistence type="inferred from homology"/>
<sequence length="126" mass="14555">MEAFARAVQKNSAFRALCRPLASTWVNLSGYRRLGLRYDDLLREETPIIQEAISRLPREEVDGRVYRHKRAFQLSLSHAELPRSEWTKPQDDYAYLQPIIDEVAAEHAERDAFNSMATTTTTTTKK</sequence>
<evidence type="ECO:0000256" key="2">
    <source>
        <dbReference type="ARBA" id="ARBA00008554"/>
    </source>
</evidence>
<dbReference type="GO" id="GO:0005743">
    <property type="term" value="C:mitochondrial inner membrane"/>
    <property type="evidence" value="ECO:0007669"/>
    <property type="project" value="UniProtKB-SubCell"/>
</dbReference>
<keyword evidence="4" id="KW-0679">Respiratory chain</keyword>
<keyword evidence="5" id="KW-0999">Mitochondrion inner membrane</keyword>
<evidence type="ECO:0000256" key="8">
    <source>
        <dbReference type="ARBA" id="ARBA00023136"/>
    </source>
</evidence>
<dbReference type="InterPro" id="IPR036544">
    <property type="entry name" value="QCR7_sf"/>
</dbReference>
<evidence type="ECO:0000313" key="10">
    <source>
        <dbReference type="EMBL" id="KAJ2776179.1"/>
    </source>
</evidence>
<dbReference type="FunFam" id="1.10.1090.10:FF:000001">
    <property type="entry name" value="Cytochrome b-c1 complex subunit 7"/>
    <property type="match status" value="1"/>
</dbReference>
<keyword evidence="3" id="KW-0813">Transport</keyword>
<evidence type="ECO:0000256" key="6">
    <source>
        <dbReference type="ARBA" id="ARBA00022982"/>
    </source>
</evidence>
<dbReference type="Pfam" id="PF02271">
    <property type="entry name" value="UCR_14kD"/>
    <property type="match status" value="1"/>
</dbReference>
<protein>
    <recommendedName>
        <fullName evidence="9">Complex III subunit 7</fullName>
    </recommendedName>
</protein>
<accession>A0A9W8H221</accession>
<dbReference type="GO" id="GO:0045275">
    <property type="term" value="C:respiratory chain complex III"/>
    <property type="evidence" value="ECO:0007669"/>
    <property type="project" value="InterPro"/>
</dbReference>